<sequence length="510" mass="60321">MLSRMSVRTHTHNEVLTKNDSINMLKNIVKLGISLVTYLRNLFEENAYEEVCINELKLKRLLPINPQAHMIINWLEKGVFEAIEKEYLRILILDINDIYDNTIECYKFSFSYNNKNGDEIDISLETSNQYSNAHNNYMSNVISNNNNNINNNNNCGTGYQQPKHNIVNYNQENKNGEISQDISQDVCPDKNINVSQNNKTNEYPPENNLLLNSNDIYPPQGNHFMNAQNHKQDKNYYINNHNDNKKSYINYNRLKCIKERLFNKNKEKKIINNLLFKKQAKDKTYELLRSLVLLTQTLEPLPERTYLSMKLLYYDEIVPYNYQPPYFRNPDNNDLLKFIDIPNEDYIGKINTGHHFLSIIVNSTTNNFINQNITMSERDGVYYKHGFEKHTHHLRKIERTQRYEKNTKYKRVVKNDENAAEVFPLTNDEDDDGEDDDDGDDGDDNNDYDDDNDEYGECVKCNKFHKDDSNMEEHYNDEYNYDGQYCDDKNYCNNYPDEEEIEKLYSQEQG</sequence>
<evidence type="ECO:0000259" key="7">
    <source>
        <dbReference type="PROSITE" id="PS50815"/>
    </source>
</evidence>
<gene>
    <name evidence="8" type="ORF">PFTANZ_04304</name>
</gene>
<keyword evidence="3" id="KW-0158">Chromosome</keyword>
<dbReference type="SUPFAM" id="SSF56019">
    <property type="entry name" value="The spindle assembly checkpoint protein mad2"/>
    <property type="match status" value="2"/>
</dbReference>
<dbReference type="PANTHER" id="PTHR48225:SF7">
    <property type="entry name" value="MEIOSIS-SPECIFIC PROTEIN HOP1"/>
    <property type="match status" value="1"/>
</dbReference>
<comment type="subcellular location">
    <subcellularLocation>
        <location evidence="2">Chromosome</location>
    </subcellularLocation>
    <subcellularLocation>
        <location evidence="1">Nucleus</location>
    </subcellularLocation>
</comment>
<organism evidence="8 9">
    <name type="scientific">Plasmodium falciparum Tanzania</name>
    <name type="common">2000708</name>
    <dbReference type="NCBI Taxonomy" id="1036725"/>
    <lineage>
        <taxon>Eukaryota</taxon>
        <taxon>Sar</taxon>
        <taxon>Alveolata</taxon>
        <taxon>Apicomplexa</taxon>
        <taxon>Aconoidasida</taxon>
        <taxon>Haemosporida</taxon>
        <taxon>Plasmodiidae</taxon>
        <taxon>Plasmodium</taxon>
        <taxon>Plasmodium (Laverania)</taxon>
    </lineage>
</organism>
<feature type="region of interest" description="Disordered" evidence="6">
    <location>
        <begin position="416"/>
        <end position="455"/>
    </location>
</feature>
<dbReference type="InterPro" id="IPR051294">
    <property type="entry name" value="HORMA_MeioticProgression"/>
</dbReference>
<evidence type="ECO:0000256" key="3">
    <source>
        <dbReference type="ARBA" id="ARBA00022454"/>
    </source>
</evidence>
<name>A0A024W356_PLAFA</name>
<reference evidence="8 9" key="1">
    <citation type="submission" date="2013-02" db="EMBL/GenBank/DDBJ databases">
        <title>The Genome Annotation of Plasmodium falciparum Tanzania (2000708).</title>
        <authorList>
            <consortium name="The Broad Institute Genome Sequencing Platform"/>
            <consortium name="The Broad Institute Genome Sequencing Center for Infectious Disease"/>
            <person name="Neafsey D."/>
            <person name="Hoffman S."/>
            <person name="Volkman S."/>
            <person name="Rosenthal P."/>
            <person name="Walker B."/>
            <person name="Young S.K."/>
            <person name="Zeng Q."/>
            <person name="Gargeya S."/>
            <person name="Fitzgerald M."/>
            <person name="Haas B."/>
            <person name="Abouelleil A."/>
            <person name="Allen A.W."/>
            <person name="Alvarado L."/>
            <person name="Arachchi H.M."/>
            <person name="Berlin A.M."/>
            <person name="Chapman S.B."/>
            <person name="Gainer-Dewar J."/>
            <person name="Goldberg J."/>
            <person name="Griggs A."/>
            <person name="Gujja S."/>
            <person name="Hansen M."/>
            <person name="Howarth C."/>
            <person name="Imamovic A."/>
            <person name="Ireland A."/>
            <person name="Larimer J."/>
            <person name="McCowan C."/>
            <person name="Murphy C."/>
            <person name="Pearson M."/>
            <person name="Poon T.W."/>
            <person name="Priest M."/>
            <person name="Roberts A."/>
            <person name="Saif S."/>
            <person name="Shea T."/>
            <person name="Sisk P."/>
            <person name="Sykes S."/>
            <person name="Wortman J."/>
            <person name="Nusbaum C."/>
            <person name="Birren B."/>
        </authorList>
    </citation>
    <scope>NUCLEOTIDE SEQUENCE [LARGE SCALE GENOMIC DNA]</scope>
    <source>
        <strain evidence="9">Tanzania (2000708)</strain>
    </source>
</reference>
<dbReference type="Proteomes" id="UP000030708">
    <property type="component" value="Unassembled WGS sequence"/>
</dbReference>
<feature type="compositionally biased region" description="Acidic residues" evidence="6">
    <location>
        <begin position="427"/>
        <end position="455"/>
    </location>
</feature>
<evidence type="ECO:0000313" key="8">
    <source>
        <dbReference type="EMBL" id="ETW34993.1"/>
    </source>
</evidence>
<evidence type="ECO:0000256" key="2">
    <source>
        <dbReference type="ARBA" id="ARBA00004286"/>
    </source>
</evidence>
<dbReference type="PROSITE" id="PS50815">
    <property type="entry name" value="HORMA"/>
    <property type="match status" value="1"/>
</dbReference>
<dbReference type="GO" id="GO:0005634">
    <property type="term" value="C:nucleus"/>
    <property type="evidence" value="ECO:0007669"/>
    <property type="project" value="UniProtKB-SubCell"/>
</dbReference>
<dbReference type="Pfam" id="PF02301">
    <property type="entry name" value="HORMA"/>
    <property type="match status" value="2"/>
</dbReference>
<proteinExistence type="predicted"/>
<keyword evidence="4" id="KW-0539">Nucleus</keyword>
<dbReference type="PANTHER" id="PTHR48225">
    <property type="entry name" value="HORMA DOMAIN-CONTAINING PROTEIN 1"/>
    <property type="match status" value="1"/>
</dbReference>
<accession>A0A024W356</accession>
<evidence type="ECO:0000256" key="4">
    <source>
        <dbReference type="ARBA" id="ARBA00023242"/>
    </source>
</evidence>
<evidence type="ECO:0000313" key="9">
    <source>
        <dbReference type="Proteomes" id="UP000030708"/>
    </source>
</evidence>
<keyword evidence="5" id="KW-0469">Meiosis</keyword>
<dbReference type="Gene3D" id="3.30.900.10">
    <property type="entry name" value="HORMA domain"/>
    <property type="match status" value="2"/>
</dbReference>
<dbReference type="EMBL" id="KI926498">
    <property type="protein sequence ID" value="ETW34993.1"/>
    <property type="molecule type" value="Genomic_DNA"/>
</dbReference>
<dbReference type="InterPro" id="IPR003511">
    <property type="entry name" value="HORMA_dom"/>
</dbReference>
<evidence type="ECO:0000256" key="1">
    <source>
        <dbReference type="ARBA" id="ARBA00004123"/>
    </source>
</evidence>
<dbReference type="InterPro" id="IPR036570">
    <property type="entry name" value="HORMA_dom_sf"/>
</dbReference>
<feature type="domain" description="HORMA" evidence="7">
    <location>
        <begin position="19"/>
        <end position="361"/>
    </location>
</feature>
<protein>
    <recommendedName>
        <fullName evidence="7">HORMA domain-containing protein</fullName>
    </recommendedName>
</protein>
<dbReference type="GO" id="GO:0005694">
    <property type="term" value="C:chromosome"/>
    <property type="evidence" value="ECO:0007669"/>
    <property type="project" value="UniProtKB-SubCell"/>
</dbReference>
<evidence type="ECO:0000256" key="6">
    <source>
        <dbReference type="SAM" id="MobiDB-lite"/>
    </source>
</evidence>
<reference evidence="8 9" key="2">
    <citation type="submission" date="2013-02" db="EMBL/GenBank/DDBJ databases">
        <title>The Genome Sequence of Plasmodium falciparum Tanzania (2000708).</title>
        <authorList>
            <consortium name="The Broad Institute Genome Sequencing Platform"/>
            <consortium name="The Broad Institute Genome Sequencing Center for Infectious Disease"/>
            <person name="Neafsey D."/>
            <person name="Cheeseman I."/>
            <person name="Volkman S."/>
            <person name="Adams J."/>
            <person name="Walker B."/>
            <person name="Young S.K."/>
            <person name="Zeng Q."/>
            <person name="Gargeya S."/>
            <person name="Fitzgerald M."/>
            <person name="Haas B."/>
            <person name="Abouelleil A."/>
            <person name="Alvarado L."/>
            <person name="Arachchi H.M."/>
            <person name="Berlin A.M."/>
            <person name="Chapman S.B."/>
            <person name="Dewar J."/>
            <person name="Goldberg J."/>
            <person name="Griggs A."/>
            <person name="Gujja S."/>
            <person name="Hansen M."/>
            <person name="Howarth C."/>
            <person name="Imamovic A."/>
            <person name="Larimer J."/>
            <person name="McCowan C."/>
            <person name="Murphy C."/>
            <person name="Neiman D."/>
            <person name="Pearson M."/>
            <person name="Priest M."/>
            <person name="Roberts A."/>
            <person name="Saif S."/>
            <person name="Shea T."/>
            <person name="Sisk P."/>
            <person name="Sykes S."/>
            <person name="Wortman J."/>
            <person name="Nusbaum C."/>
            <person name="Birren B."/>
        </authorList>
    </citation>
    <scope>NUCLEOTIDE SEQUENCE [LARGE SCALE GENOMIC DNA]</scope>
    <source>
        <strain evidence="9">Tanzania (2000708)</strain>
    </source>
</reference>
<dbReference type="OrthoDB" id="1928087at2759"/>
<dbReference type="GO" id="GO:0051321">
    <property type="term" value="P:meiotic cell cycle"/>
    <property type="evidence" value="ECO:0007669"/>
    <property type="project" value="UniProtKB-KW"/>
</dbReference>
<evidence type="ECO:0000256" key="5">
    <source>
        <dbReference type="ARBA" id="ARBA00023254"/>
    </source>
</evidence>
<dbReference type="AlphaFoldDB" id="A0A024W356"/>